<dbReference type="InterPro" id="IPR036388">
    <property type="entry name" value="WH-like_DNA-bd_sf"/>
</dbReference>
<name>A0A364Y4X2_9BACT</name>
<gene>
    <name evidence="5" type="ORF">DQQ10_09135</name>
</gene>
<dbReference type="AlphaFoldDB" id="A0A364Y4X2"/>
<feature type="coiled-coil region" evidence="2">
    <location>
        <begin position="817"/>
        <end position="849"/>
    </location>
</feature>
<keyword evidence="3" id="KW-0472">Membrane</keyword>
<dbReference type="GO" id="GO:0006355">
    <property type="term" value="P:regulation of DNA-templated transcription"/>
    <property type="evidence" value="ECO:0007669"/>
    <property type="project" value="InterPro"/>
</dbReference>
<keyword evidence="3" id="KW-0812">Transmembrane</keyword>
<dbReference type="Gene3D" id="2.60.40.10">
    <property type="entry name" value="Immunoglobulins"/>
    <property type="match status" value="1"/>
</dbReference>
<keyword evidence="6" id="KW-1185">Reference proteome</keyword>
<dbReference type="GO" id="GO:0000155">
    <property type="term" value="F:phosphorelay sensor kinase activity"/>
    <property type="evidence" value="ECO:0007669"/>
    <property type="project" value="TreeGrafter"/>
</dbReference>
<proteinExistence type="predicted"/>
<dbReference type="OrthoDB" id="9806995at2"/>
<keyword evidence="3" id="KW-1133">Transmembrane helix</keyword>
<dbReference type="PANTHER" id="PTHR43547">
    <property type="entry name" value="TWO-COMPONENT HISTIDINE KINASE"/>
    <property type="match status" value="1"/>
</dbReference>
<evidence type="ECO:0000256" key="2">
    <source>
        <dbReference type="SAM" id="Coils"/>
    </source>
</evidence>
<dbReference type="SUPFAM" id="SSF46894">
    <property type="entry name" value="C-terminal effector domain of the bipartite response regulators"/>
    <property type="match status" value="1"/>
</dbReference>
<dbReference type="InterPro" id="IPR016032">
    <property type="entry name" value="Sig_transdc_resp-reg_C-effctor"/>
</dbReference>
<dbReference type="Gene3D" id="1.10.10.10">
    <property type="entry name" value="Winged helix-like DNA-binding domain superfamily/Winged helix DNA-binding domain"/>
    <property type="match status" value="1"/>
</dbReference>
<reference evidence="5 6" key="1">
    <citation type="submission" date="2018-06" db="EMBL/GenBank/DDBJ databases">
        <title>Chryseolinea flavus sp. nov., a member of the phylum Bacteroidetes isolated from soil.</title>
        <authorList>
            <person name="Li Y."/>
            <person name="Wang J."/>
        </authorList>
    </citation>
    <scope>NUCLEOTIDE SEQUENCE [LARGE SCALE GENOMIC DNA]</scope>
    <source>
        <strain evidence="5 6">SDU1-6</strain>
    </source>
</reference>
<organism evidence="5 6">
    <name type="scientific">Pseudochryseolinea flava</name>
    <dbReference type="NCBI Taxonomy" id="2059302"/>
    <lineage>
        <taxon>Bacteria</taxon>
        <taxon>Pseudomonadati</taxon>
        <taxon>Bacteroidota</taxon>
        <taxon>Cytophagia</taxon>
        <taxon>Cytophagales</taxon>
        <taxon>Fulvivirgaceae</taxon>
        <taxon>Pseudochryseolinea</taxon>
    </lineage>
</organism>
<dbReference type="InterPro" id="IPR000792">
    <property type="entry name" value="Tscrpt_reg_LuxR_C"/>
</dbReference>
<dbReference type="SMART" id="SM00421">
    <property type="entry name" value="HTH_LUXR"/>
    <property type="match status" value="1"/>
</dbReference>
<dbReference type="InterPro" id="IPR015943">
    <property type="entry name" value="WD40/YVTN_repeat-like_dom_sf"/>
</dbReference>
<dbReference type="EMBL" id="QMFY01000003">
    <property type="protein sequence ID" value="RAW01799.1"/>
    <property type="molecule type" value="Genomic_DNA"/>
</dbReference>
<feature type="transmembrane region" description="Helical" evidence="3">
    <location>
        <begin position="766"/>
        <end position="787"/>
    </location>
</feature>
<dbReference type="RefSeq" id="WP_112746539.1">
    <property type="nucleotide sequence ID" value="NZ_QMFY01000003.1"/>
</dbReference>
<accession>A0A364Y4X2</accession>
<comment type="caution">
    <text evidence="5">The sequence shown here is derived from an EMBL/GenBank/DDBJ whole genome shotgun (WGS) entry which is preliminary data.</text>
</comment>
<evidence type="ECO:0000313" key="5">
    <source>
        <dbReference type="EMBL" id="RAW01799.1"/>
    </source>
</evidence>
<feature type="domain" description="HTH luxR-type" evidence="4">
    <location>
        <begin position="919"/>
        <end position="976"/>
    </location>
</feature>
<protein>
    <submittedName>
        <fullName evidence="5">Two component regulator three y domain-containing protein</fullName>
    </submittedName>
</protein>
<sequence length="979" mass="111743">MTHSQRSLGRRNNYVLIICSLICLISATGRAQSPLSGLPFVKNFQTVEYKAGIQNWDITQDKRGILYIANNFGLLEFDGQRWRTYGVKTGTKVRSVAIDRSGKIFVGCQGDFGYFFPDSRGQLTYVSLADSLAPEYRNFDEAWSIFIDLDRVYFCTFSLIYVYEKGELSIIRPENPIDLSFLVNRQLFVNERDKGVSTLDGDQLTLMKGGEFFKGITISSILPLQVDQYLISTSQRGMFKMDNGKVTPWNEKMQTFYRDSHVNCMIRLRNGTFALGTQNSGLLVVDADGNIIRQMTRGKGLDNRTILCIYEDDLSNLWLGHNNGIAYVELGSPFTFINEQSGLPGTGYAAFLDRDQLYLGTNTGLYVKSIVGDTDFSLVENTGGQVYHIGRYGDALMLGHHQGSFYIDNKKATKISNEPGAWVFHDVKGNSDKLIGGLYAGLQRYTWSNGRWSLPKSIGGFAESSRVMEQDQAGNLWVTHGYKGAYKLVLNDAKDSVISVKHYGVEKGFPTNHLINVFKIRNELLFTGEVGVYKYDPKSDSFVPDDLFTTKLGKLAQIWFMQEDAMGNVYFVGREHIGVFQKNNIGEYHLLSTDFAKIRKYLNDDLMNIAILKNNEVLFGAKDGFIHFDPAHRMNSNTTFKTLIRNVSLTNNGVDSVLFFGNYSQGDSVVMQQQGVFVPRLPYANNSVNFTFAATSYEGDADLSYQFYLENYEKEWSAWGTKVQKEYTNLKEGTYVFHVRSKNLNGTISAEAKYKFVIRPPWYRSVWAYTFYGISVLALLFAGFNLLDRKYQREQKLMVLKQEKALNAKDKEFTKLSQQSQEEITRLQNEKLESELRHMNNELGTATMHLLTKNEFITGIKTNLSSIAKRAENDDVRKELIQITKDIEQNISGDSDWENFQFHFDRVHGDFTNRFKSAFPLLSPQEIKLSAYLRMNLSTKEIAQLLNISVRGVEISRYRLRKKLHMDRNQNLQDFILNF</sequence>
<dbReference type="SUPFAM" id="SSF63829">
    <property type="entry name" value="Calcium-dependent phosphotriesterase"/>
    <property type="match status" value="1"/>
</dbReference>
<keyword evidence="2" id="KW-0175">Coiled coil</keyword>
<dbReference type="InterPro" id="IPR013783">
    <property type="entry name" value="Ig-like_fold"/>
</dbReference>
<dbReference type="PANTHER" id="PTHR43547:SF2">
    <property type="entry name" value="HYBRID SIGNAL TRANSDUCTION HISTIDINE KINASE C"/>
    <property type="match status" value="1"/>
</dbReference>
<keyword evidence="1" id="KW-0597">Phosphoprotein</keyword>
<evidence type="ECO:0000256" key="1">
    <source>
        <dbReference type="ARBA" id="ARBA00022553"/>
    </source>
</evidence>
<evidence type="ECO:0000256" key="3">
    <source>
        <dbReference type="SAM" id="Phobius"/>
    </source>
</evidence>
<evidence type="ECO:0000313" key="6">
    <source>
        <dbReference type="Proteomes" id="UP000251889"/>
    </source>
</evidence>
<dbReference type="Proteomes" id="UP000251889">
    <property type="component" value="Unassembled WGS sequence"/>
</dbReference>
<dbReference type="Gene3D" id="2.130.10.10">
    <property type="entry name" value="YVTN repeat-like/Quinoprotein amine dehydrogenase"/>
    <property type="match status" value="2"/>
</dbReference>
<dbReference type="InterPro" id="IPR011123">
    <property type="entry name" value="Y_Y_Y"/>
</dbReference>
<evidence type="ECO:0000259" key="4">
    <source>
        <dbReference type="SMART" id="SM00421"/>
    </source>
</evidence>
<dbReference type="GO" id="GO:0003677">
    <property type="term" value="F:DNA binding"/>
    <property type="evidence" value="ECO:0007669"/>
    <property type="project" value="InterPro"/>
</dbReference>
<dbReference type="Pfam" id="PF07495">
    <property type="entry name" value="Y_Y_Y"/>
    <property type="match status" value="1"/>
</dbReference>